<dbReference type="Proteomes" id="UP000024635">
    <property type="component" value="Unassembled WGS sequence"/>
</dbReference>
<accession>A0A016TWF2</accession>
<name>A0A016TWF2_9BILA</name>
<comment type="caution">
    <text evidence="1">The sequence shown here is derived from an EMBL/GenBank/DDBJ whole genome shotgun (WGS) entry which is preliminary data.</text>
</comment>
<proteinExistence type="predicted"/>
<reference evidence="2" key="1">
    <citation type="journal article" date="2015" name="Nat. Genet.">
        <title>The genome and transcriptome of the zoonotic hookworm Ancylostoma ceylanicum identify infection-specific gene families.</title>
        <authorList>
            <person name="Schwarz E.M."/>
            <person name="Hu Y."/>
            <person name="Antoshechkin I."/>
            <person name="Miller M.M."/>
            <person name="Sternberg P.W."/>
            <person name="Aroian R.V."/>
        </authorList>
    </citation>
    <scope>NUCLEOTIDE SEQUENCE</scope>
    <source>
        <strain evidence="2">HY135</strain>
    </source>
</reference>
<evidence type="ECO:0000313" key="2">
    <source>
        <dbReference type="Proteomes" id="UP000024635"/>
    </source>
</evidence>
<keyword evidence="2" id="KW-1185">Reference proteome</keyword>
<dbReference type="EMBL" id="JARK01001409">
    <property type="protein sequence ID" value="EYC06957.1"/>
    <property type="molecule type" value="Genomic_DNA"/>
</dbReference>
<evidence type="ECO:0000313" key="1">
    <source>
        <dbReference type="EMBL" id="EYC06957.1"/>
    </source>
</evidence>
<dbReference type="AlphaFoldDB" id="A0A016TWF2"/>
<gene>
    <name evidence="1" type="primary">Acey_s0073.g796</name>
    <name evidence="1" type="ORF">Y032_0073g796</name>
</gene>
<protein>
    <submittedName>
        <fullName evidence="1">Uncharacterized protein</fullName>
    </submittedName>
</protein>
<organism evidence="1 2">
    <name type="scientific">Ancylostoma ceylanicum</name>
    <dbReference type="NCBI Taxonomy" id="53326"/>
    <lineage>
        <taxon>Eukaryota</taxon>
        <taxon>Metazoa</taxon>
        <taxon>Ecdysozoa</taxon>
        <taxon>Nematoda</taxon>
        <taxon>Chromadorea</taxon>
        <taxon>Rhabditida</taxon>
        <taxon>Rhabditina</taxon>
        <taxon>Rhabditomorpha</taxon>
        <taxon>Strongyloidea</taxon>
        <taxon>Ancylostomatidae</taxon>
        <taxon>Ancylostomatinae</taxon>
        <taxon>Ancylostoma</taxon>
    </lineage>
</organism>
<sequence length="100" mass="11113">MEHWHNLGMPYYTKRAAWHESGAVCLLSTDHEFAAAMLAVLNLSSFVSNTRCTCRCRSTPPRIVEHDDESAGLVRCVAPAGCVSQLSLASRLSIFPLHRR</sequence>